<proteinExistence type="predicted"/>
<accession>A0A644X7C8</accession>
<name>A0A644X7C8_9ZZZZ</name>
<evidence type="ECO:0000256" key="1">
    <source>
        <dbReference type="SAM" id="Coils"/>
    </source>
</evidence>
<comment type="caution">
    <text evidence="2">The sequence shown here is derived from an EMBL/GenBank/DDBJ whole genome shotgun (WGS) entry which is preliminary data.</text>
</comment>
<keyword evidence="1" id="KW-0175">Coiled coil</keyword>
<dbReference type="EMBL" id="VSSQ01001905">
    <property type="protein sequence ID" value="MPM11979.1"/>
    <property type="molecule type" value="Genomic_DNA"/>
</dbReference>
<dbReference type="PROSITE" id="PS51257">
    <property type="entry name" value="PROKAR_LIPOPROTEIN"/>
    <property type="match status" value="1"/>
</dbReference>
<organism evidence="2">
    <name type="scientific">bioreactor metagenome</name>
    <dbReference type="NCBI Taxonomy" id="1076179"/>
    <lineage>
        <taxon>unclassified sequences</taxon>
        <taxon>metagenomes</taxon>
        <taxon>ecological metagenomes</taxon>
    </lineage>
</organism>
<evidence type="ECO:0000313" key="2">
    <source>
        <dbReference type="EMBL" id="MPM11979.1"/>
    </source>
</evidence>
<feature type="coiled-coil region" evidence="1">
    <location>
        <begin position="287"/>
        <end position="321"/>
    </location>
</feature>
<dbReference type="AlphaFoldDB" id="A0A644X7C8"/>
<reference evidence="2" key="1">
    <citation type="submission" date="2019-08" db="EMBL/GenBank/DDBJ databases">
        <authorList>
            <person name="Kucharzyk K."/>
            <person name="Murdoch R.W."/>
            <person name="Higgins S."/>
            <person name="Loffler F."/>
        </authorList>
    </citation>
    <scope>NUCLEOTIDE SEQUENCE</scope>
</reference>
<gene>
    <name evidence="2" type="ORF">SDC9_58330</name>
</gene>
<sequence length="345" mass="39482">MKRVLLISVVMMLGCMPVVSQSFDNAGGYMQYISNEHTRIKKDMWNYMSALAHGKGARKVESKRQELISTTETSAKKIQRMNDWSGNTEYRDTVYSYLSLCVTVLKEDFAKIVDMEEIAEKSYDGMEAYLMAKEEANKKLEAAFEYVASTQKKFAEEFGITLVEEQTKLDDKLEKSGPVFDYYNVVYLLFFKSYIQESNMMQAINSGDLNAAEQNKSAMIQFSVEGLSKLDTMKSFKSDASLISACKKYLTFCSKEGSEKIPVILDFYLKKDNFEKQKTAFDAIPKNKRTQTDVDNYNNAVNEYNASIADYNKVNEELNADRSKNIDAWNTASESFLDKHIPQKR</sequence>
<protein>
    <recommendedName>
        <fullName evidence="3">DUF3829 domain-containing protein</fullName>
    </recommendedName>
</protein>
<evidence type="ECO:0008006" key="3">
    <source>
        <dbReference type="Google" id="ProtNLM"/>
    </source>
</evidence>